<dbReference type="InterPro" id="IPR050953">
    <property type="entry name" value="N4_N6_ade-DNA_methylase"/>
</dbReference>
<comment type="similarity">
    <text evidence="1">Belongs to the N(4)/N(6)-methyltransferase family.</text>
</comment>
<evidence type="ECO:0000259" key="9">
    <source>
        <dbReference type="Pfam" id="PF07669"/>
    </source>
</evidence>
<feature type="domain" description="Type II methyltransferase M.TaqI-like" evidence="9">
    <location>
        <begin position="141"/>
        <end position="245"/>
    </location>
</feature>
<evidence type="ECO:0000259" key="10">
    <source>
        <dbReference type="Pfam" id="PF12950"/>
    </source>
</evidence>
<dbReference type="GO" id="GO:0003677">
    <property type="term" value="F:DNA binding"/>
    <property type="evidence" value="ECO:0007669"/>
    <property type="project" value="UniProtKB-KW"/>
</dbReference>
<dbReference type="Pfam" id="PF12950">
    <property type="entry name" value="TaqI_C"/>
    <property type="match status" value="1"/>
</dbReference>
<evidence type="ECO:0000313" key="14">
    <source>
        <dbReference type="Proteomes" id="UP000233565"/>
    </source>
</evidence>
<keyword evidence="7" id="KW-0238">DNA-binding</keyword>
<dbReference type="InterPro" id="IPR029063">
    <property type="entry name" value="SAM-dependent_MTases_sf"/>
</dbReference>
<keyword evidence="5" id="KW-0949">S-adenosyl-L-methionine</keyword>
<dbReference type="PANTHER" id="PTHR33841">
    <property type="entry name" value="DNA METHYLTRANSFERASE YEEA-RELATED"/>
    <property type="match status" value="1"/>
</dbReference>
<dbReference type="PANTHER" id="PTHR33841:SF5">
    <property type="entry name" value="DNA METHYLASE (MODIFICATION METHYLASE) (METHYLTRANSFERASE)-RELATED"/>
    <property type="match status" value="1"/>
</dbReference>
<sequence>MTEQLSESRRHLASLGRDHRRDLGVVYTPDDLVEFVLTQEFGSATGPAGPVLDPACGTGAFLKAVVVRIADDLACRGLAIESTGRRRFLEEIARLVWGVDVDEQAIGICRRELGELIERLAPGPMPADLLDKNIMRADFLDVHPEPISGVPFRHIVGNPPYVATDRMDAEAKKEYRGRFQSAIGRFDLYYLFMERASEVVHEGGTWTLITPDKYLNSNSGQGVRTLLARNGAIRVISRFSSHSVFRDAATVPCVTTWSRSRSVTADASVRQVDVCEGSGGVELREEVHVPTDSFHAGVWIFHSRSSEALLDTIRADHPPLNMHVQRISAGLTTGFNPAFIVSYETAQEIEPELLHPTIRGRDLAAYEIGQSASMMLVPYVWDAHGSAKLIDLNDFPLAARWLRRHRSRLESRHAVRKWGKAWWDLHDPVGIPLHCTPKLLVPDVARSNRFAFDSGNFVPQHSTYYLLPKDINGHFLTAVLNSPPIELLVRSSAPRVKDGFSRYRKQFLLDLPLPAADPDMAERIIAAAVAGDNAEATRLATALFKVDDKDVTNALERLNHSRRDRSIVSPRAR</sequence>
<keyword evidence="4" id="KW-0808">Transferase</keyword>
<dbReference type="EMBL" id="PJBV01000014">
    <property type="protein sequence ID" value="PKH41709.1"/>
    <property type="molecule type" value="Genomic_DNA"/>
</dbReference>
<evidence type="ECO:0000256" key="2">
    <source>
        <dbReference type="ARBA" id="ARBA00011900"/>
    </source>
</evidence>
<dbReference type="Proteomes" id="UP000233565">
    <property type="component" value="Unassembled WGS sequence"/>
</dbReference>
<dbReference type="PRINTS" id="PR00507">
    <property type="entry name" value="N12N6MTFRASE"/>
</dbReference>
<evidence type="ECO:0000256" key="3">
    <source>
        <dbReference type="ARBA" id="ARBA00022603"/>
    </source>
</evidence>
<dbReference type="EMBL" id="FOKC01000009">
    <property type="protein sequence ID" value="SFB38833.1"/>
    <property type="molecule type" value="Genomic_DNA"/>
</dbReference>
<dbReference type="EC" id="2.1.1.72" evidence="2"/>
<evidence type="ECO:0000256" key="1">
    <source>
        <dbReference type="ARBA" id="ARBA00006594"/>
    </source>
</evidence>
<evidence type="ECO:0000256" key="5">
    <source>
        <dbReference type="ARBA" id="ARBA00022691"/>
    </source>
</evidence>
<dbReference type="PROSITE" id="PS00092">
    <property type="entry name" value="N6_MTASE"/>
    <property type="match status" value="1"/>
</dbReference>
<evidence type="ECO:0000256" key="7">
    <source>
        <dbReference type="ARBA" id="ARBA00023125"/>
    </source>
</evidence>
<accession>A0A1I1AR60</accession>
<dbReference type="Pfam" id="PF07669">
    <property type="entry name" value="Eco57I"/>
    <property type="match status" value="1"/>
</dbReference>
<evidence type="ECO:0000256" key="6">
    <source>
        <dbReference type="ARBA" id="ARBA00022747"/>
    </source>
</evidence>
<comment type="catalytic activity">
    <reaction evidence="8">
        <text>a 2'-deoxyadenosine in DNA + S-adenosyl-L-methionine = an N(6)-methyl-2'-deoxyadenosine in DNA + S-adenosyl-L-homocysteine + H(+)</text>
        <dbReference type="Rhea" id="RHEA:15197"/>
        <dbReference type="Rhea" id="RHEA-COMP:12418"/>
        <dbReference type="Rhea" id="RHEA-COMP:12419"/>
        <dbReference type="ChEBI" id="CHEBI:15378"/>
        <dbReference type="ChEBI" id="CHEBI:57856"/>
        <dbReference type="ChEBI" id="CHEBI:59789"/>
        <dbReference type="ChEBI" id="CHEBI:90615"/>
        <dbReference type="ChEBI" id="CHEBI:90616"/>
        <dbReference type="EC" id="2.1.1.72"/>
    </reaction>
</comment>
<dbReference type="Gene3D" id="3.40.50.150">
    <property type="entry name" value="Vaccinia Virus protein VP39"/>
    <property type="match status" value="1"/>
</dbReference>
<dbReference type="GO" id="GO:0009007">
    <property type="term" value="F:site-specific DNA-methyltransferase (adenine-specific) activity"/>
    <property type="evidence" value="ECO:0007669"/>
    <property type="project" value="UniProtKB-EC"/>
</dbReference>
<dbReference type="STRING" id="748909.SAMN05192575_109170"/>
<feature type="domain" description="TaqI-like C-terminal specificity" evidence="10">
    <location>
        <begin position="356"/>
        <end position="513"/>
    </location>
</feature>
<gene>
    <name evidence="11" type="ORF">CXG46_07455</name>
    <name evidence="12" type="ORF">SAMN05192575_109170</name>
</gene>
<dbReference type="GO" id="GO:0032259">
    <property type="term" value="P:methylation"/>
    <property type="evidence" value="ECO:0007669"/>
    <property type="project" value="UniProtKB-KW"/>
</dbReference>
<keyword evidence="3 12" id="KW-0489">Methyltransferase</keyword>
<evidence type="ECO:0000256" key="8">
    <source>
        <dbReference type="ARBA" id="ARBA00047942"/>
    </source>
</evidence>
<dbReference type="InterPro" id="IPR011639">
    <property type="entry name" value="MethylTrfase_TaqI-like_dom"/>
</dbReference>
<reference evidence="11 14" key="2">
    <citation type="submission" date="2017-12" db="EMBL/GenBank/DDBJ databases">
        <title>Pharmacopeia of the Arctic Ocean.</title>
        <authorList>
            <person name="Collins E."/>
            <person name="Ducluzeau A.-L."/>
        </authorList>
    </citation>
    <scope>NUCLEOTIDE SEQUENCE [LARGE SCALE GENOMIC DNA]</scope>
    <source>
        <strain evidence="11 14">DSM 23325</strain>
    </source>
</reference>
<dbReference type="InterPro" id="IPR002052">
    <property type="entry name" value="DNA_methylase_N6_adenine_CS"/>
</dbReference>
<dbReference type="RefSeq" id="WP_091200460.1">
    <property type="nucleotide sequence ID" value="NZ_FOKC01000009.1"/>
</dbReference>
<evidence type="ECO:0000313" key="13">
    <source>
        <dbReference type="Proteomes" id="UP000199113"/>
    </source>
</evidence>
<proteinExistence type="inferred from homology"/>
<evidence type="ECO:0000313" key="12">
    <source>
        <dbReference type="EMBL" id="SFB38833.1"/>
    </source>
</evidence>
<name>A0A1I1AR60_9ACTN</name>
<dbReference type="Proteomes" id="UP000199113">
    <property type="component" value="Unassembled WGS sequence"/>
</dbReference>
<keyword evidence="6" id="KW-0680">Restriction system</keyword>
<evidence type="ECO:0000256" key="4">
    <source>
        <dbReference type="ARBA" id="ARBA00022679"/>
    </source>
</evidence>
<dbReference type="OrthoDB" id="4280289at2"/>
<protein>
    <recommendedName>
        <fullName evidence="2">site-specific DNA-methyltransferase (adenine-specific)</fullName>
        <ecNumber evidence="2">2.1.1.72</ecNumber>
    </recommendedName>
</protein>
<dbReference type="AlphaFoldDB" id="A0A1I1AR60"/>
<organism evidence="12 13">
    <name type="scientific">Nocardioides alpinus</name>
    <dbReference type="NCBI Taxonomy" id="748909"/>
    <lineage>
        <taxon>Bacteria</taxon>
        <taxon>Bacillati</taxon>
        <taxon>Actinomycetota</taxon>
        <taxon>Actinomycetes</taxon>
        <taxon>Propionibacteriales</taxon>
        <taxon>Nocardioidaceae</taxon>
        <taxon>Nocardioides</taxon>
    </lineage>
</organism>
<reference evidence="12" key="1">
    <citation type="submission" date="2016-10" db="EMBL/GenBank/DDBJ databases">
        <authorList>
            <person name="de Groot N.N."/>
        </authorList>
    </citation>
    <scope>NUCLEOTIDE SEQUENCE [LARGE SCALE GENOMIC DNA]</scope>
    <source>
        <strain evidence="12">CGMCC 1.10697</strain>
    </source>
</reference>
<dbReference type="GO" id="GO:0009307">
    <property type="term" value="P:DNA restriction-modification system"/>
    <property type="evidence" value="ECO:0007669"/>
    <property type="project" value="UniProtKB-KW"/>
</dbReference>
<evidence type="ECO:0000313" key="11">
    <source>
        <dbReference type="EMBL" id="PKH41709.1"/>
    </source>
</evidence>
<keyword evidence="14" id="KW-1185">Reference proteome</keyword>
<dbReference type="SUPFAM" id="SSF53335">
    <property type="entry name" value="S-adenosyl-L-methionine-dependent methyltransferases"/>
    <property type="match status" value="1"/>
</dbReference>
<dbReference type="InterPro" id="IPR025931">
    <property type="entry name" value="TaqI_C"/>
</dbReference>